<reference evidence="2" key="2">
    <citation type="submission" date="2013-10" db="EMBL/GenBank/DDBJ databases">
        <authorList>
            <person name="Aslett M."/>
        </authorList>
    </citation>
    <scope>NUCLEOTIDE SEQUENCE [LARGE SCALE GENOMIC DNA]</scope>
    <source>
        <strain evidence="2">Houghton</strain>
    </source>
</reference>
<evidence type="ECO:0000256" key="1">
    <source>
        <dbReference type="SAM" id="MobiDB-lite"/>
    </source>
</evidence>
<feature type="region of interest" description="Disordered" evidence="1">
    <location>
        <begin position="764"/>
        <end position="807"/>
    </location>
</feature>
<organism evidence="2 3">
    <name type="scientific">Eimeria praecox</name>
    <dbReference type="NCBI Taxonomy" id="51316"/>
    <lineage>
        <taxon>Eukaryota</taxon>
        <taxon>Sar</taxon>
        <taxon>Alveolata</taxon>
        <taxon>Apicomplexa</taxon>
        <taxon>Conoidasida</taxon>
        <taxon>Coccidia</taxon>
        <taxon>Eucoccidiorida</taxon>
        <taxon>Eimeriorina</taxon>
        <taxon>Eimeriidae</taxon>
        <taxon>Eimeria</taxon>
    </lineage>
</organism>
<keyword evidence="3" id="KW-1185">Reference proteome</keyword>
<feature type="region of interest" description="Disordered" evidence="1">
    <location>
        <begin position="657"/>
        <end position="677"/>
    </location>
</feature>
<gene>
    <name evidence="2" type="ORF">EPH_0010460</name>
</gene>
<feature type="compositionally biased region" description="Low complexity" evidence="1">
    <location>
        <begin position="1025"/>
        <end position="1034"/>
    </location>
</feature>
<reference evidence="2" key="1">
    <citation type="submission" date="2013-10" db="EMBL/GenBank/DDBJ databases">
        <title>Genomic analysis of the causative agents of coccidiosis in chickens.</title>
        <authorList>
            <person name="Reid A.J."/>
            <person name="Blake D."/>
            <person name="Billington K."/>
            <person name="Browne H."/>
            <person name="Dunn M."/>
            <person name="Hung S."/>
            <person name="Kawahara F."/>
            <person name="Miranda-Saavedra D."/>
            <person name="Mourier T."/>
            <person name="Nagra H."/>
            <person name="Otto T.D."/>
            <person name="Rawlings N."/>
            <person name="Sanchez A."/>
            <person name="Sanders M."/>
            <person name="Subramaniam C."/>
            <person name="Tay Y."/>
            <person name="Dear P."/>
            <person name="Doerig C."/>
            <person name="Gruber A."/>
            <person name="Parkinson J."/>
            <person name="Shirley M."/>
            <person name="Wan K.L."/>
            <person name="Berriman M."/>
            <person name="Tomley F."/>
            <person name="Pain A."/>
        </authorList>
    </citation>
    <scope>NUCLEOTIDE SEQUENCE [LARGE SCALE GENOMIC DNA]</scope>
    <source>
        <strain evidence="2">Houghton</strain>
    </source>
</reference>
<feature type="compositionally biased region" description="Polar residues" evidence="1">
    <location>
        <begin position="914"/>
        <end position="924"/>
    </location>
</feature>
<feature type="compositionally biased region" description="Polar residues" evidence="1">
    <location>
        <begin position="158"/>
        <end position="167"/>
    </location>
</feature>
<feature type="region of interest" description="Disordered" evidence="1">
    <location>
        <begin position="896"/>
        <end position="924"/>
    </location>
</feature>
<feature type="compositionally biased region" description="Basic and acidic residues" evidence="1">
    <location>
        <begin position="498"/>
        <end position="508"/>
    </location>
</feature>
<feature type="region of interest" description="Disordered" evidence="1">
    <location>
        <begin position="142"/>
        <end position="172"/>
    </location>
</feature>
<sequence>MLPETVDAFSADVWVAGDETAYLPASALQSEEVEPGADSVGLQSQPVLTPTSQISLGLSEEQSTADGNDLVDITLMSFVEDVLSEASHDGQALLLDEWLLTDDAGAVVGELGLMASSEQPSLLPTGSEESEEARKCQELLPTVTSEARTDAETPPCAETSQNDSPSKPSAGVLLRIPTNEPSIDPGHEVTAKTVQLSALPSLLPSASNSSFIFPSAATAGASLQTVPQTEQQPGEVLPPVPINEPSTAPDNDVAAGARQPSVLRGLLSSTSYKGAMFPSSATTTGASLQTRRTAEQIPANEPSTVPEHGMDASTLEASALRSLLPSASASTSLSASPASRPETTLHMGEISEQVASARAESAAKDLISSFGWLSEMLQGVPDEVLETHPFYHYPKVELRLTRKAFSEKVAAASHIGHASIIPLVSQCRSLLKKPWLTAEELESLLGYTEIICGYASKLMPVATSNQMAAFAIETLGRAFVVIDTLHCAAEVLGKSSRKRQDNGHHDDALQSSGDPTRATRPPKARPLYAALVAVSAVIFLAYMCSIFTEKRITDSNVTRKLADSLDGDEGGETDRCNPDAFQGTFQDGLWDLSEGAYWTLQAEPGQAKPVPKGPKHSIKVVPSTGAPWAAPQQIDTAKGKPIAKRKALEVTKGVISNKRPRHGGLPSEFSRSAPPPLDPDTDALIESVLSESDSAYSVDAWVNDNQQLPNLTEYSFALIESVLSESDSAYSVDAWVNDNQQLPNLTEYSFAFSPPQWPSGLEALLGETTGGQGPLVTGDEISLERLGSSSNLDGKDKSDTGQSIPFESVLLGGNGGVPLRNGEEDALADSLLSGSGGAFSDNAWLHEDQPAVSSEELSIGLNPPNWPSGLEGPLGVAAAYEDLSVIADEILSELLGGSSNADGEEKPRTDQHSPFESVLSSSSNMVPTGVGELGAGVTAHFIPSTKPAFAVPHGVASPIAEEGRFSQLPTVMLQRQAHLRASFASEAPQWGLSDGGESAQQQHAGLMRMMADKAPATFKGDVATSSDDSSIRSKLSSRRAPIESRPSASGIVGVLLSKTKEVNKQPVSASAAPTDRGILPAFRLLEGMFEGIPDIALEGHPFYRLPERQKWQYRKAFKLCVAVTFRQVQRNPISTMTHCRQILKKPSLTATDFNMLVDDVERLVGHATGSMQVHGTDTPLKAVTVLGHMFFVVDLLYCAAEVLGDKSGKHIWWPELIRYIEGARYYRSTDTHLGEIPSCLNDIACALSAALDYYRQGSRPPARVVVGLKERILRNPYIKRFQQASWDPWREDSRSWQRQMNLSMPVNREQAAQSTGQS</sequence>
<feature type="compositionally biased region" description="Polar residues" evidence="1">
    <location>
        <begin position="223"/>
        <end position="232"/>
    </location>
</feature>
<dbReference type="OrthoDB" id="348121at2759"/>
<feature type="region of interest" description="Disordered" evidence="1">
    <location>
        <begin position="223"/>
        <end position="254"/>
    </location>
</feature>
<dbReference type="EMBL" id="HG689324">
    <property type="protein sequence ID" value="CDI73973.1"/>
    <property type="molecule type" value="Genomic_DNA"/>
</dbReference>
<proteinExistence type="predicted"/>
<evidence type="ECO:0000313" key="3">
    <source>
        <dbReference type="Proteomes" id="UP000018201"/>
    </source>
</evidence>
<name>U6G3U8_9EIME</name>
<feature type="region of interest" description="Disordered" evidence="1">
    <location>
        <begin position="1018"/>
        <end position="1044"/>
    </location>
</feature>
<dbReference type="VEuPathDB" id="ToxoDB:EPH_0010460"/>
<feature type="compositionally biased region" description="Polar residues" evidence="1">
    <location>
        <begin position="279"/>
        <end position="291"/>
    </location>
</feature>
<dbReference type="Proteomes" id="UP000018201">
    <property type="component" value="Unassembled WGS sequence"/>
</dbReference>
<protein>
    <submittedName>
        <fullName evidence="2">Uncharacterized protein</fullName>
    </submittedName>
</protein>
<accession>U6G3U8</accession>
<feature type="compositionally biased region" description="Basic and acidic residues" evidence="1">
    <location>
        <begin position="903"/>
        <end position="913"/>
    </location>
</feature>
<feature type="region of interest" description="Disordered" evidence="1">
    <location>
        <begin position="274"/>
        <end position="309"/>
    </location>
</feature>
<feature type="region of interest" description="Disordered" evidence="1">
    <location>
        <begin position="496"/>
        <end position="521"/>
    </location>
</feature>
<evidence type="ECO:0000313" key="2">
    <source>
        <dbReference type="EMBL" id="CDI73973.1"/>
    </source>
</evidence>